<dbReference type="Pfam" id="PF00990">
    <property type="entry name" value="GGDEF"/>
    <property type="match status" value="1"/>
</dbReference>
<dbReference type="SUPFAM" id="SSF55073">
    <property type="entry name" value="Nucleotide cyclase"/>
    <property type="match status" value="1"/>
</dbReference>
<reference evidence="8 9" key="1">
    <citation type="submission" date="2018-04" db="EMBL/GenBank/DDBJ databases">
        <title>Pseudomonas sp. nov., isolated from mangrove soil.</title>
        <authorList>
            <person name="Chen C."/>
        </authorList>
    </citation>
    <scope>NUCLEOTIDE SEQUENCE [LARGE SCALE GENOMIC DNA]</scope>
    <source>
        <strain evidence="8 9">TC-11</strain>
    </source>
</reference>
<dbReference type="EMBL" id="QASN01000006">
    <property type="protein sequence ID" value="PTU75822.1"/>
    <property type="molecule type" value="Genomic_DNA"/>
</dbReference>
<feature type="coiled-coil region" evidence="5">
    <location>
        <begin position="177"/>
        <end position="204"/>
    </location>
</feature>
<keyword evidence="6" id="KW-0472">Membrane</keyword>
<name>A0A2T5PDK8_9PSED</name>
<comment type="catalytic activity">
    <reaction evidence="4">
        <text>2 GTP = 3',3'-c-di-GMP + 2 diphosphate</text>
        <dbReference type="Rhea" id="RHEA:24898"/>
        <dbReference type="ChEBI" id="CHEBI:33019"/>
        <dbReference type="ChEBI" id="CHEBI:37565"/>
        <dbReference type="ChEBI" id="CHEBI:58805"/>
        <dbReference type="EC" id="2.7.7.65"/>
    </reaction>
</comment>
<feature type="transmembrane region" description="Helical" evidence="6">
    <location>
        <begin position="46"/>
        <end position="69"/>
    </location>
</feature>
<dbReference type="InterPro" id="IPR000160">
    <property type="entry name" value="GGDEF_dom"/>
</dbReference>
<evidence type="ECO:0000313" key="9">
    <source>
        <dbReference type="Proteomes" id="UP000244064"/>
    </source>
</evidence>
<evidence type="ECO:0000313" key="8">
    <source>
        <dbReference type="EMBL" id="PTU75822.1"/>
    </source>
</evidence>
<gene>
    <name evidence="8" type="ORF">DBO85_03880</name>
</gene>
<dbReference type="RefSeq" id="WP_108105433.1">
    <property type="nucleotide sequence ID" value="NZ_QASN01000006.1"/>
</dbReference>
<keyword evidence="6" id="KW-0812">Transmembrane</keyword>
<feature type="transmembrane region" description="Helical" evidence="6">
    <location>
        <begin position="20"/>
        <end position="40"/>
    </location>
</feature>
<dbReference type="NCBIfam" id="TIGR00254">
    <property type="entry name" value="GGDEF"/>
    <property type="match status" value="1"/>
</dbReference>
<dbReference type="PANTHER" id="PTHR45138">
    <property type="entry name" value="REGULATORY COMPONENTS OF SENSORY TRANSDUCTION SYSTEM"/>
    <property type="match status" value="1"/>
</dbReference>
<dbReference type="PANTHER" id="PTHR45138:SF9">
    <property type="entry name" value="DIGUANYLATE CYCLASE DGCM-RELATED"/>
    <property type="match status" value="1"/>
</dbReference>
<feature type="domain" description="GGDEF" evidence="7">
    <location>
        <begin position="232"/>
        <end position="361"/>
    </location>
</feature>
<dbReference type="GO" id="GO:0052621">
    <property type="term" value="F:diguanylate cyclase activity"/>
    <property type="evidence" value="ECO:0007669"/>
    <property type="project" value="UniProtKB-EC"/>
</dbReference>
<dbReference type="InterPro" id="IPR043128">
    <property type="entry name" value="Rev_trsase/Diguanyl_cyclase"/>
</dbReference>
<evidence type="ECO:0000256" key="3">
    <source>
        <dbReference type="ARBA" id="ARBA00012528"/>
    </source>
</evidence>
<comment type="caution">
    <text evidence="8">The sequence shown here is derived from an EMBL/GenBank/DDBJ whole genome shotgun (WGS) entry which is preliminary data.</text>
</comment>
<dbReference type="CDD" id="cd01949">
    <property type="entry name" value="GGDEF"/>
    <property type="match status" value="1"/>
</dbReference>
<organism evidence="8 9">
    <name type="scientific">Pseudomonas mangrovi</name>
    <dbReference type="NCBI Taxonomy" id="2161748"/>
    <lineage>
        <taxon>Bacteria</taxon>
        <taxon>Pseudomonadati</taxon>
        <taxon>Pseudomonadota</taxon>
        <taxon>Gammaproteobacteria</taxon>
        <taxon>Pseudomonadales</taxon>
        <taxon>Pseudomonadaceae</taxon>
        <taxon>Pseudomonas</taxon>
    </lineage>
</organism>
<accession>A0A2T5PDK8</accession>
<dbReference type="InterPro" id="IPR050469">
    <property type="entry name" value="Diguanylate_Cyclase"/>
</dbReference>
<dbReference type="Proteomes" id="UP000244064">
    <property type="component" value="Unassembled WGS sequence"/>
</dbReference>
<evidence type="ECO:0000259" key="7">
    <source>
        <dbReference type="PROSITE" id="PS50887"/>
    </source>
</evidence>
<dbReference type="EC" id="2.7.7.65" evidence="3"/>
<evidence type="ECO:0000256" key="1">
    <source>
        <dbReference type="ARBA" id="ARBA00001946"/>
    </source>
</evidence>
<dbReference type="GO" id="GO:0005886">
    <property type="term" value="C:plasma membrane"/>
    <property type="evidence" value="ECO:0007669"/>
    <property type="project" value="UniProtKB-SubCell"/>
</dbReference>
<keyword evidence="9" id="KW-1185">Reference proteome</keyword>
<sequence length="361" mass="41343">MEGSYVQTSRSQLIRMRRIFLAGVASLLHLLLCWIAYAMGFMTLGLFGMLVLSLVVVGSSLMFLGLTWFNLNLRFHDPSLTIAQMLWAIALVFASSYFADKLRPVFLMMVLLVLMFGAFRLQLAGFVKVGLFTIACYISLILLLLAGDSRIELRLELINAMEFLLLLVGVSLLGLDMSRLRRKLQERNRDLRQALERIQQLAITDELTGLYNRRFAHELMDQQKALADRGNYDFVLCLLDIDFFKEVNDRHGHAVGDAVLRQMARLLQTQVRDIDFIARYGGEEFLLLLSRTDEMGAVHMLDRLRQALSETVWEGCEDLRLTVSGGLSRYQPKEDWEHTLLRVDEALYRAKNNGRDQVVLL</sequence>
<comment type="cofactor">
    <cofactor evidence="1">
        <name>Mg(2+)</name>
        <dbReference type="ChEBI" id="CHEBI:18420"/>
    </cofactor>
</comment>
<feature type="transmembrane region" description="Helical" evidence="6">
    <location>
        <begin position="81"/>
        <end position="99"/>
    </location>
</feature>
<protein>
    <recommendedName>
        <fullName evidence="3">diguanylate cyclase</fullName>
        <ecNumber evidence="3">2.7.7.65</ecNumber>
    </recommendedName>
</protein>
<proteinExistence type="predicted"/>
<evidence type="ECO:0000256" key="4">
    <source>
        <dbReference type="ARBA" id="ARBA00034247"/>
    </source>
</evidence>
<feature type="transmembrane region" description="Helical" evidence="6">
    <location>
        <begin position="105"/>
        <end position="121"/>
    </location>
</feature>
<dbReference type="FunFam" id="3.30.70.270:FF:000001">
    <property type="entry name" value="Diguanylate cyclase domain protein"/>
    <property type="match status" value="1"/>
</dbReference>
<keyword evidence="6" id="KW-1133">Transmembrane helix</keyword>
<feature type="transmembrane region" description="Helical" evidence="6">
    <location>
        <begin position="157"/>
        <end position="175"/>
    </location>
</feature>
<keyword evidence="5" id="KW-0175">Coiled coil</keyword>
<dbReference type="Gene3D" id="3.30.70.270">
    <property type="match status" value="1"/>
</dbReference>
<dbReference type="PROSITE" id="PS50887">
    <property type="entry name" value="GGDEF"/>
    <property type="match status" value="1"/>
</dbReference>
<evidence type="ECO:0000256" key="6">
    <source>
        <dbReference type="SAM" id="Phobius"/>
    </source>
</evidence>
<evidence type="ECO:0000256" key="5">
    <source>
        <dbReference type="SAM" id="Coils"/>
    </source>
</evidence>
<comment type="subcellular location">
    <subcellularLocation>
        <location evidence="2">Cell inner membrane</location>
    </subcellularLocation>
</comment>
<dbReference type="SMART" id="SM00267">
    <property type="entry name" value="GGDEF"/>
    <property type="match status" value="1"/>
</dbReference>
<dbReference type="AlphaFoldDB" id="A0A2T5PDK8"/>
<dbReference type="InterPro" id="IPR029787">
    <property type="entry name" value="Nucleotide_cyclase"/>
</dbReference>
<feature type="transmembrane region" description="Helical" evidence="6">
    <location>
        <begin position="126"/>
        <end position="145"/>
    </location>
</feature>
<dbReference type="OrthoDB" id="9759607at2"/>
<evidence type="ECO:0000256" key="2">
    <source>
        <dbReference type="ARBA" id="ARBA00004533"/>
    </source>
</evidence>